<feature type="region of interest" description="Disordered" evidence="1">
    <location>
        <begin position="474"/>
        <end position="496"/>
    </location>
</feature>
<organism evidence="3">
    <name type="scientific">Petromyces alliaceus</name>
    <name type="common">Aspergillus alliaceus</name>
    <dbReference type="NCBI Taxonomy" id="209559"/>
    <lineage>
        <taxon>Eukaryota</taxon>
        <taxon>Fungi</taxon>
        <taxon>Dikarya</taxon>
        <taxon>Ascomycota</taxon>
        <taxon>Pezizomycotina</taxon>
        <taxon>Eurotiomycetes</taxon>
        <taxon>Eurotiomycetidae</taxon>
        <taxon>Eurotiales</taxon>
        <taxon>Aspergillaceae</taxon>
        <taxon>Aspergillus</taxon>
        <taxon>Aspergillus subgen. Circumdati</taxon>
    </lineage>
</organism>
<dbReference type="PANTHER" id="PTHR24148:SF78">
    <property type="entry name" value="HETEROKARYON INCOMPATIBILITY DOMAIN-CONTAINING PROTEIN"/>
    <property type="match status" value="1"/>
</dbReference>
<protein>
    <submittedName>
        <fullName evidence="3">Heterokaryon incompatibility protein-domain-containing protein</fullName>
    </submittedName>
</protein>
<dbReference type="AlphaFoldDB" id="A0A5N7CGK1"/>
<dbReference type="OrthoDB" id="3477286at2759"/>
<dbReference type="PANTHER" id="PTHR24148">
    <property type="entry name" value="ANKYRIN REPEAT DOMAIN-CONTAINING PROTEIN 39 HOMOLOG-RELATED"/>
    <property type="match status" value="1"/>
</dbReference>
<dbReference type="InterPro" id="IPR052895">
    <property type="entry name" value="HetReg/Transcr_Mod"/>
</dbReference>
<dbReference type="Pfam" id="PF23397">
    <property type="entry name" value="DUF7104"/>
    <property type="match status" value="2"/>
</dbReference>
<dbReference type="Proteomes" id="UP000326877">
    <property type="component" value="Unassembled WGS sequence"/>
</dbReference>
<evidence type="ECO:0000259" key="2">
    <source>
        <dbReference type="Pfam" id="PF06985"/>
    </source>
</evidence>
<gene>
    <name evidence="3" type="ORF">BDV23DRAFT_180660</name>
</gene>
<evidence type="ECO:0000313" key="3">
    <source>
        <dbReference type="EMBL" id="KAE8393322.1"/>
    </source>
</evidence>
<reference evidence="3" key="1">
    <citation type="submission" date="2019-04" db="EMBL/GenBank/DDBJ databases">
        <title>Friends and foes A comparative genomics studyof 23 Aspergillus species from section Flavi.</title>
        <authorList>
            <consortium name="DOE Joint Genome Institute"/>
            <person name="Kjaerbolling I."/>
            <person name="Vesth T."/>
            <person name="Frisvad J.C."/>
            <person name="Nybo J.L."/>
            <person name="Theobald S."/>
            <person name="Kildgaard S."/>
            <person name="Isbrandt T."/>
            <person name="Kuo A."/>
            <person name="Sato A."/>
            <person name="Lyhne E.K."/>
            <person name="Kogle M.E."/>
            <person name="Wiebenga A."/>
            <person name="Kun R.S."/>
            <person name="Lubbers R.J."/>
            <person name="Makela M.R."/>
            <person name="Barry K."/>
            <person name="Chovatia M."/>
            <person name="Clum A."/>
            <person name="Daum C."/>
            <person name="Haridas S."/>
            <person name="He G."/>
            <person name="LaButti K."/>
            <person name="Lipzen A."/>
            <person name="Mondo S."/>
            <person name="Riley R."/>
            <person name="Salamov A."/>
            <person name="Simmons B.A."/>
            <person name="Magnuson J.K."/>
            <person name="Henrissat B."/>
            <person name="Mortensen U.H."/>
            <person name="Larsen T.O."/>
            <person name="Devries R.P."/>
            <person name="Grigoriev I.V."/>
            <person name="Machida M."/>
            <person name="Baker S.E."/>
            <person name="Andersen M.R."/>
        </authorList>
    </citation>
    <scope>NUCLEOTIDE SEQUENCE [LARGE SCALE GENOMIC DNA]</scope>
    <source>
        <strain evidence="3">IBT 14317</strain>
    </source>
</reference>
<dbReference type="InterPro" id="IPR010730">
    <property type="entry name" value="HET"/>
</dbReference>
<accession>A0A5N7CGK1</accession>
<dbReference type="EMBL" id="ML735230">
    <property type="protein sequence ID" value="KAE8393322.1"/>
    <property type="molecule type" value="Genomic_DNA"/>
</dbReference>
<name>A0A5N7CGK1_PETAA</name>
<feature type="domain" description="Heterokaryon incompatibility" evidence="2">
    <location>
        <begin position="50"/>
        <end position="211"/>
    </location>
</feature>
<sequence>MSSYKYPPLPSGNVSTRMLRLLPHEDTNAQIQCELITYSLSKPGRGKHIYEALSYVWGKEKASRPIFTNGCEFAVTKNLYAALSHLRDHQLDRILWVDAVCIDQGNLEEKSEQIGLMRRIYAQANCVIVWLGTEEEGSDKAIERIRSAAGNVSLKPLPPKPDTNTIYPMLTKEEESSLRDKIEKEHAPIDHTECLNLLQRPWFRRIWVLQEVGVAKWISIMCGFAEINGYSFCAGLSNLEFSEGLIIPGQIRPVTNLMRRSIFRPPYTSELHGQFTLGELIDMYHTHEATKQHDKVYAILGLSTDETALSANYKLPWSSVFRQLVTYIFPGICDIKIRGTSVLEGRGCILGLIDSVTHHGIEHERQRVDVFFNNTAHASYYESSWSSRWELQASAKPIEKGDIVWLFSGALKPSIIRLSRDYFNVISIGVSPRLDSCEAGMSSVPDKNREATTPVNLHDISVIWNLEVTPNYPEAASGSELHPGSSAPGGLDSTQTAKRCDDNPALEEIAMMILNKPLGAGKAMESFLHHETSTFKIPERLVKAVAASTGEEAHLVMEALCKQRSTLPTTEEVVQAAAANPSRGHYIINVLFEYKGDGLPITEEVVKAAVTNPGRALEIIHIFCRLRGASLPVTEEVIMAAVSTPGHNAYYVMKALCRCRDDLPISREVLRAAGNQLEQGYKILRLLSDSGYDIYPPVR</sequence>
<evidence type="ECO:0000256" key="1">
    <source>
        <dbReference type="SAM" id="MobiDB-lite"/>
    </source>
</evidence>
<proteinExistence type="predicted"/>
<dbReference type="Pfam" id="PF06985">
    <property type="entry name" value="HET"/>
    <property type="match status" value="1"/>
</dbReference>
<dbReference type="InterPro" id="IPR055530">
    <property type="entry name" value="DUF7104"/>
</dbReference>